<dbReference type="InterPro" id="IPR011006">
    <property type="entry name" value="CheY-like_superfamily"/>
</dbReference>
<keyword evidence="24" id="KW-1185">Reference proteome</keyword>
<dbReference type="SMART" id="SM00448">
    <property type="entry name" value="REC"/>
    <property type="match status" value="2"/>
</dbReference>
<name>A0ABV0JJX3_9CYAN</name>
<dbReference type="SUPFAM" id="SSF55781">
    <property type="entry name" value="GAF domain-like"/>
    <property type="match status" value="3"/>
</dbReference>
<sequence>MKVLHPLLQHLANNCLQFLHQLSLFKSSKVKSRGKRQDSSPQAPQPSPKNWAAPSRPSNEAARLQALHRYQILDTAAEAAYDDLTALASYICGTPIALISLVDANRQWFKSKVGIEATETPREVAFCAHAILSRDEPLIVPNALEDERFALNPLVVSDPSIQFYAGVPLVTPDGFPVGTLCALDTIPRNLTNEQIQGLQALGRQAIAQMELRVNIAKLERSDSRRKRAVQMLHKSNKNYRSVIDNIKEVIFQTDAAGLLTFLNPAWTEITGFSIAESIGTEFYKYIHPDDCQDNIDKFQLLIEGKKDYCRHEIRYLTKDGGYRWIEIHARLTIANGTIIGTSGTLRDINDRFDALEQAKESDRVLRQVIDLVPHCIFAKDQNGNYIMANKAIAEVLGTTVEEMLYKNEVDFVPLPEDARRYLEADLEVINSGKLQIIPEETLTDHQGNVRIMQSIKIPFSPAGSETPAVLGVAIDITLAKLAQRKLQETTRLQRAILDSANYTIISTTPDGTICTFNAAAERCLGYAASEVIGKTTPAIFHDIDEVVQRAAELSQELGVTVEPGFEVFVTRARQGELDEREWTYIRKDNSRFPVLLSVTALRDEQGAVTGFLGIGSDITSAKLAQEALRQREELVRLFVNNTPAAVAMLDCHMRYIITSRQWLIDYNLGDQNIIGRSHYDVFPEIPDRWKKIHQRTLAGSVQKCEEDVFLSADGRIGWMRWEIHPWRKTGGEIGGIIMFTEIINEQKAAKEELRQSEAAIRLLYEVTAAQNLNFDQRIEQLLNMGCWRFGLEIGILTELESVAFGGNEKRLIVRGIETQDNCLQKGDILDLEQTYCHAALQATEPISFESKSDSQWCNHSAYKAVKIEAYMGVRVIVDGEIYGTLSFASAKVRSQKFKAVDKELLKLMAQWVGSQIEHQKAHNALNRQVSRAWLLKSITQEIRAKLHTLEIFQTTATQIGQAFAVNRCVIHSYLLTPTEPKIPFMAEYLEPGYESILGIEVPIIGNPHAEKMIGQDQAVVSSNVYIDPLLDAASSICQQINLKSMLAIRTSYQGEPNGAIGLHQCHDFRQWTDDEIELLEAVADQVGIALAQARLLEQETRQREQLTTQNFALEKAKREAEAASRAKGEFLATMSHEIRTPMNAVIGMTGLLLDTELSPTQRDFSETIRSSGDALLCIINDILDFSKIESGKLDLEEQPFNLRCCIEESLDLLAHKAAEKNLELAYLIDPSVPIAIAGDVTRLRQILVNLLSNAVKFTQAGEVVVEVTSLGTGDNSSPSPIYEIQFAVRDTGIGIPKERMDRLFKAFSQVDSSTSRQYGGTGLGLAISHRLSELMGGKMWVVSKAASGEISIAGNSPEGWGLGTGGWRLGTGEQGKEVPIPNPQFPIPNSQSPIPNPQSPIPNSLGSTFYFTLLAPSVPNPSPVDYLNPHKMMAEKKLLIVDDNATNRQILTLQATSWGMIPRAAASGEEALRWLASGEVFDIAILDMQMPHMDGLSLATEIRTLARGKHLPLVMLTSISKGDTPIEKCEVNFAAFLNKPIKHSQLYNVLSGILGELPASPYSHSSQVPIDPMHERLPLRILLAEDNVVNQKVALHMLQSLGYRADIASNGLEVLQAVQRQPYDVILMDVQMPEMDGLMATRHICQELPYEERPWIIAMTANAMQSDRDECFAAGMDNYISKPIHRSALVEALELCRPLPRQAADATEVFINKPAIDHSKLQALSDMFGDDAASVMVEVIDSYLEDASKLLQSMRNSADAVDTLALGHAGHTLKSTSATLGAIALSELCKQVEAIAKNGQFNPAALALISQIEAEYERVKTGLQEERARHQE</sequence>
<evidence type="ECO:0000256" key="9">
    <source>
        <dbReference type="ARBA" id="ARBA00022777"/>
    </source>
</evidence>
<dbReference type="InterPro" id="IPR035965">
    <property type="entry name" value="PAS-like_dom_sf"/>
</dbReference>
<dbReference type="InterPro" id="IPR036641">
    <property type="entry name" value="HPT_dom_sf"/>
</dbReference>
<dbReference type="Gene3D" id="3.40.50.2300">
    <property type="match status" value="2"/>
</dbReference>
<keyword evidence="5 15" id="KW-0597">Phosphoprotein</keyword>
<gene>
    <name evidence="23" type="ORF">NDI37_04575</name>
</gene>
<feature type="domain" description="PAS" evidence="20">
    <location>
        <begin position="361"/>
        <end position="432"/>
    </location>
</feature>
<organism evidence="23 24">
    <name type="scientific">Funiculus sociatus GB2-A5</name>
    <dbReference type="NCBI Taxonomy" id="2933946"/>
    <lineage>
        <taxon>Bacteria</taxon>
        <taxon>Bacillati</taxon>
        <taxon>Cyanobacteriota</taxon>
        <taxon>Cyanophyceae</taxon>
        <taxon>Coleofasciculales</taxon>
        <taxon>Coleofasciculaceae</taxon>
        <taxon>Funiculus</taxon>
    </lineage>
</organism>
<dbReference type="InterPro" id="IPR013767">
    <property type="entry name" value="PAS_fold"/>
</dbReference>
<proteinExistence type="predicted"/>
<dbReference type="PRINTS" id="PR00344">
    <property type="entry name" value="BCTRLSENSOR"/>
</dbReference>
<dbReference type="Gene3D" id="3.30.450.20">
    <property type="entry name" value="PAS domain"/>
    <property type="match status" value="4"/>
</dbReference>
<dbReference type="InterPro" id="IPR013656">
    <property type="entry name" value="PAS_4"/>
</dbReference>
<dbReference type="EMBL" id="JAMPKK010000006">
    <property type="protein sequence ID" value="MEP0863740.1"/>
    <property type="molecule type" value="Genomic_DNA"/>
</dbReference>
<dbReference type="InterPro" id="IPR005467">
    <property type="entry name" value="His_kinase_dom"/>
</dbReference>
<dbReference type="Gene3D" id="3.30.565.10">
    <property type="entry name" value="Histidine kinase-like ATPase, C-terminal domain"/>
    <property type="match status" value="1"/>
</dbReference>
<dbReference type="InterPro" id="IPR001610">
    <property type="entry name" value="PAC"/>
</dbReference>
<evidence type="ECO:0000256" key="13">
    <source>
        <dbReference type="ARBA" id="ARBA00023136"/>
    </source>
</evidence>
<dbReference type="InterPro" id="IPR003661">
    <property type="entry name" value="HisK_dim/P_dom"/>
</dbReference>
<dbReference type="SMART" id="SM00086">
    <property type="entry name" value="PAC"/>
    <property type="match status" value="3"/>
</dbReference>
<evidence type="ECO:0000256" key="3">
    <source>
        <dbReference type="ARBA" id="ARBA00012438"/>
    </source>
</evidence>
<feature type="domain" description="PAS" evidence="20">
    <location>
        <begin position="235"/>
        <end position="305"/>
    </location>
</feature>
<dbReference type="SMART" id="SM00091">
    <property type="entry name" value="PAS"/>
    <property type="match status" value="4"/>
</dbReference>
<feature type="modified residue" description="Phosphohistidine" evidence="14">
    <location>
        <position position="1771"/>
    </location>
</feature>
<dbReference type="InterPro" id="IPR036890">
    <property type="entry name" value="HATPase_C_sf"/>
</dbReference>
<dbReference type="InterPro" id="IPR008207">
    <property type="entry name" value="Sig_transdc_His_kin_Hpt_dom"/>
</dbReference>
<dbReference type="PROSITE" id="PS50110">
    <property type="entry name" value="RESPONSE_REGULATORY"/>
    <property type="match status" value="2"/>
</dbReference>
<dbReference type="PANTHER" id="PTHR45339">
    <property type="entry name" value="HYBRID SIGNAL TRANSDUCTION HISTIDINE KINASE J"/>
    <property type="match status" value="1"/>
</dbReference>
<dbReference type="InterPro" id="IPR036097">
    <property type="entry name" value="HisK_dim/P_sf"/>
</dbReference>
<dbReference type="InterPro" id="IPR003018">
    <property type="entry name" value="GAF"/>
</dbReference>
<feature type="coiled-coil region" evidence="16">
    <location>
        <begin position="1096"/>
        <end position="1123"/>
    </location>
</feature>
<keyword evidence="13" id="KW-0472">Membrane</keyword>
<feature type="domain" description="Response regulatory" evidence="19">
    <location>
        <begin position="1580"/>
        <end position="1697"/>
    </location>
</feature>
<feature type="domain" description="HPt" evidence="22">
    <location>
        <begin position="1732"/>
        <end position="1826"/>
    </location>
</feature>
<evidence type="ECO:0000259" key="22">
    <source>
        <dbReference type="PROSITE" id="PS50894"/>
    </source>
</evidence>
<dbReference type="NCBIfam" id="TIGR00229">
    <property type="entry name" value="sensory_box"/>
    <property type="match status" value="4"/>
</dbReference>
<dbReference type="InterPro" id="IPR004358">
    <property type="entry name" value="Sig_transdc_His_kin-like_C"/>
</dbReference>
<evidence type="ECO:0000313" key="24">
    <source>
        <dbReference type="Proteomes" id="UP001442494"/>
    </source>
</evidence>
<dbReference type="CDD" id="cd00130">
    <property type="entry name" value="PAS"/>
    <property type="match status" value="4"/>
</dbReference>
<dbReference type="Pfam" id="PF08448">
    <property type="entry name" value="PAS_4"/>
    <property type="match status" value="2"/>
</dbReference>
<dbReference type="InterPro" id="IPR003594">
    <property type="entry name" value="HATPase_dom"/>
</dbReference>
<dbReference type="InterPro" id="IPR029016">
    <property type="entry name" value="GAF-like_dom_sf"/>
</dbReference>
<dbReference type="CDD" id="cd00082">
    <property type="entry name" value="HisKA"/>
    <property type="match status" value="1"/>
</dbReference>
<evidence type="ECO:0000259" key="19">
    <source>
        <dbReference type="PROSITE" id="PS50110"/>
    </source>
</evidence>
<feature type="domain" description="PAS" evidence="20">
    <location>
        <begin position="489"/>
        <end position="535"/>
    </location>
</feature>
<keyword evidence="9" id="KW-0418">Kinase</keyword>
<dbReference type="Pfam" id="PF00989">
    <property type="entry name" value="PAS"/>
    <property type="match status" value="1"/>
</dbReference>
<dbReference type="Gene3D" id="1.20.120.160">
    <property type="entry name" value="HPT domain"/>
    <property type="match status" value="1"/>
</dbReference>
<dbReference type="Pfam" id="PF13426">
    <property type="entry name" value="PAS_9"/>
    <property type="match status" value="1"/>
</dbReference>
<evidence type="ECO:0000256" key="14">
    <source>
        <dbReference type="PROSITE-ProRule" id="PRU00110"/>
    </source>
</evidence>
<feature type="domain" description="Histidine kinase" evidence="18">
    <location>
        <begin position="1133"/>
        <end position="1348"/>
    </location>
</feature>
<evidence type="ECO:0000313" key="23">
    <source>
        <dbReference type="EMBL" id="MEP0863740.1"/>
    </source>
</evidence>
<keyword evidence="4" id="KW-1003">Cell membrane</keyword>
<dbReference type="SMART" id="SM00388">
    <property type="entry name" value="HisKA"/>
    <property type="match status" value="1"/>
</dbReference>
<keyword evidence="16" id="KW-0175">Coiled coil</keyword>
<dbReference type="InterPro" id="IPR001789">
    <property type="entry name" value="Sig_transdc_resp-reg_receiver"/>
</dbReference>
<keyword evidence="12" id="KW-0902">Two-component regulatory system</keyword>
<dbReference type="SUPFAM" id="SSF52172">
    <property type="entry name" value="CheY-like"/>
    <property type="match status" value="2"/>
</dbReference>
<dbReference type="InterPro" id="IPR000700">
    <property type="entry name" value="PAS-assoc_C"/>
</dbReference>
<feature type="domain" description="PAC" evidence="21">
    <location>
        <begin position="309"/>
        <end position="360"/>
    </location>
</feature>
<dbReference type="SMART" id="SM00065">
    <property type="entry name" value="GAF"/>
    <property type="match status" value="3"/>
</dbReference>
<keyword evidence="8" id="KW-0547">Nucleotide-binding</keyword>
<keyword evidence="6" id="KW-0808">Transferase</keyword>
<evidence type="ECO:0000256" key="2">
    <source>
        <dbReference type="ARBA" id="ARBA00004651"/>
    </source>
</evidence>
<dbReference type="EC" id="2.7.13.3" evidence="3"/>
<evidence type="ECO:0000259" key="18">
    <source>
        <dbReference type="PROSITE" id="PS50109"/>
    </source>
</evidence>
<comment type="subcellular location">
    <subcellularLocation>
        <location evidence="2">Cell membrane</location>
        <topology evidence="2">Multi-pass membrane protein</topology>
    </subcellularLocation>
</comment>
<feature type="domain" description="PAC" evidence="21">
    <location>
        <begin position="578"/>
        <end position="630"/>
    </location>
</feature>
<keyword evidence="10" id="KW-0067">ATP-binding</keyword>
<feature type="domain" description="PAC" evidence="21">
    <location>
        <begin position="703"/>
        <end position="755"/>
    </location>
</feature>
<evidence type="ECO:0000259" key="20">
    <source>
        <dbReference type="PROSITE" id="PS50112"/>
    </source>
</evidence>
<dbReference type="Gene3D" id="3.30.450.40">
    <property type="match status" value="3"/>
</dbReference>
<dbReference type="SUPFAM" id="SSF47384">
    <property type="entry name" value="Homodimeric domain of signal transducing histidine kinase"/>
    <property type="match status" value="1"/>
</dbReference>
<dbReference type="Pfam" id="PF00512">
    <property type="entry name" value="HisKA"/>
    <property type="match status" value="1"/>
</dbReference>
<dbReference type="SMART" id="SM00073">
    <property type="entry name" value="HPT"/>
    <property type="match status" value="1"/>
</dbReference>
<dbReference type="CDD" id="cd00156">
    <property type="entry name" value="REC"/>
    <property type="match status" value="1"/>
</dbReference>
<dbReference type="PANTHER" id="PTHR45339:SF1">
    <property type="entry name" value="HYBRID SIGNAL TRANSDUCTION HISTIDINE KINASE J"/>
    <property type="match status" value="1"/>
</dbReference>
<dbReference type="SUPFAM" id="SSF55874">
    <property type="entry name" value="ATPase domain of HSP90 chaperone/DNA topoisomerase II/histidine kinase"/>
    <property type="match status" value="1"/>
</dbReference>
<dbReference type="Pfam" id="PF02518">
    <property type="entry name" value="HATPase_c"/>
    <property type="match status" value="1"/>
</dbReference>
<evidence type="ECO:0000256" key="7">
    <source>
        <dbReference type="ARBA" id="ARBA00022692"/>
    </source>
</evidence>
<evidence type="ECO:0000256" key="17">
    <source>
        <dbReference type="SAM" id="MobiDB-lite"/>
    </source>
</evidence>
<evidence type="ECO:0000256" key="4">
    <source>
        <dbReference type="ARBA" id="ARBA00022475"/>
    </source>
</evidence>
<evidence type="ECO:0000256" key="16">
    <source>
        <dbReference type="SAM" id="Coils"/>
    </source>
</evidence>
<dbReference type="SMART" id="SM00387">
    <property type="entry name" value="HATPase_c"/>
    <property type="match status" value="1"/>
</dbReference>
<comment type="caution">
    <text evidence="23">The sequence shown here is derived from an EMBL/GenBank/DDBJ whole genome shotgun (WGS) entry which is preliminary data.</text>
</comment>
<dbReference type="Pfam" id="PF01590">
    <property type="entry name" value="GAF"/>
    <property type="match status" value="3"/>
</dbReference>
<feature type="region of interest" description="Disordered" evidence="17">
    <location>
        <begin position="30"/>
        <end position="58"/>
    </location>
</feature>
<evidence type="ECO:0000256" key="11">
    <source>
        <dbReference type="ARBA" id="ARBA00022989"/>
    </source>
</evidence>
<dbReference type="CDD" id="cd16922">
    <property type="entry name" value="HATPase_EvgS-ArcB-TorS-like"/>
    <property type="match status" value="1"/>
</dbReference>
<dbReference type="Gene3D" id="1.10.287.130">
    <property type="match status" value="1"/>
</dbReference>
<feature type="modified residue" description="4-aspartylphosphate" evidence="15">
    <location>
        <position position="1487"/>
    </location>
</feature>
<feature type="modified residue" description="4-aspartylphosphate" evidence="15">
    <location>
        <position position="1629"/>
    </location>
</feature>
<evidence type="ECO:0000256" key="1">
    <source>
        <dbReference type="ARBA" id="ARBA00000085"/>
    </source>
</evidence>
<evidence type="ECO:0000256" key="8">
    <source>
        <dbReference type="ARBA" id="ARBA00022741"/>
    </source>
</evidence>
<evidence type="ECO:0000256" key="12">
    <source>
        <dbReference type="ARBA" id="ARBA00023012"/>
    </source>
</evidence>
<evidence type="ECO:0000259" key="21">
    <source>
        <dbReference type="PROSITE" id="PS50113"/>
    </source>
</evidence>
<evidence type="ECO:0000256" key="6">
    <source>
        <dbReference type="ARBA" id="ARBA00022679"/>
    </source>
</evidence>
<evidence type="ECO:0000256" key="10">
    <source>
        <dbReference type="ARBA" id="ARBA00022840"/>
    </source>
</evidence>
<evidence type="ECO:0000256" key="5">
    <source>
        <dbReference type="ARBA" id="ARBA00022553"/>
    </source>
</evidence>
<accession>A0ABV0JJX3</accession>
<reference evidence="23 24" key="1">
    <citation type="submission" date="2022-04" db="EMBL/GenBank/DDBJ databases">
        <title>Positive selection, recombination, and allopatry shape intraspecific diversity of widespread and dominant cyanobacteria.</title>
        <authorList>
            <person name="Wei J."/>
            <person name="Shu W."/>
            <person name="Hu C."/>
        </authorList>
    </citation>
    <scope>NUCLEOTIDE SEQUENCE [LARGE SCALE GENOMIC DNA]</scope>
    <source>
        <strain evidence="23 24">GB2-A5</strain>
    </source>
</reference>
<dbReference type="InterPro" id="IPR000014">
    <property type="entry name" value="PAS"/>
</dbReference>
<dbReference type="Proteomes" id="UP001442494">
    <property type="component" value="Unassembled WGS sequence"/>
</dbReference>
<dbReference type="PROSITE" id="PS50894">
    <property type="entry name" value="HPT"/>
    <property type="match status" value="1"/>
</dbReference>
<dbReference type="CDD" id="cd17546">
    <property type="entry name" value="REC_hyHK_CKI1_RcsC-like"/>
    <property type="match status" value="1"/>
</dbReference>
<protein>
    <recommendedName>
        <fullName evidence="3">histidine kinase</fullName>
        <ecNumber evidence="3">2.7.13.3</ecNumber>
    </recommendedName>
</protein>
<dbReference type="Pfam" id="PF00072">
    <property type="entry name" value="Response_reg"/>
    <property type="match status" value="2"/>
</dbReference>
<feature type="domain" description="Response regulatory" evidence="19">
    <location>
        <begin position="1437"/>
        <end position="1554"/>
    </location>
</feature>
<dbReference type="Pfam" id="PF01627">
    <property type="entry name" value="Hpt"/>
    <property type="match status" value="1"/>
</dbReference>
<dbReference type="SUPFAM" id="SSF55785">
    <property type="entry name" value="PYP-like sensor domain (PAS domain)"/>
    <property type="match status" value="4"/>
</dbReference>
<keyword evidence="7" id="KW-0812">Transmembrane</keyword>
<dbReference type="PROSITE" id="PS50113">
    <property type="entry name" value="PAC"/>
    <property type="match status" value="3"/>
</dbReference>
<dbReference type="PROSITE" id="PS50112">
    <property type="entry name" value="PAS"/>
    <property type="match status" value="3"/>
</dbReference>
<evidence type="ECO:0000256" key="15">
    <source>
        <dbReference type="PROSITE-ProRule" id="PRU00169"/>
    </source>
</evidence>
<dbReference type="PROSITE" id="PS50109">
    <property type="entry name" value="HIS_KIN"/>
    <property type="match status" value="1"/>
</dbReference>
<keyword evidence="11" id="KW-1133">Transmembrane helix</keyword>
<comment type="catalytic activity">
    <reaction evidence="1">
        <text>ATP + protein L-histidine = ADP + protein N-phospho-L-histidine.</text>
        <dbReference type="EC" id="2.7.13.3"/>
    </reaction>
</comment>
<dbReference type="SUPFAM" id="SSF47226">
    <property type="entry name" value="Histidine-containing phosphotransfer domain, HPT domain"/>
    <property type="match status" value="1"/>
</dbReference>